<dbReference type="EMBL" id="JALJAT010000037">
    <property type="protein sequence ID" value="KAK4467491.1"/>
    <property type="molecule type" value="Genomic_DNA"/>
</dbReference>
<protein>
    <submittedName>
        <fullName evidence="1">Uncharacterized protein</fullName>
    </submittedName>
</protein>
<dbReference type="PANTHER" id="PTHR21704">
    <property type="entry name" value="NIPPED-B-LIKE PROTEIN DELANGIN SCC2-RELATED"/>
    <property type="match status" value="1"/>
</dbReference>
<dbReference type="GO" id="GO:0010468">
    <property type="term" value="P:regulation of gene expression"/>
    <property type="evidence" value="ECO:0007669"/>
    <property type="project" value="InterPro"/>
</dbReference>
<dbReference type="AlphaFoldDB" id="A0AAE1Z4N6"/>
<dbReference type="GO" id="GO:0090694">
    <property type="term" value="C:Scc2-Scc4 cohesin loading complex"/>
    <property type="evidence" value="ECO:0007669"/>
    <property type="project" value="TreeGrafter"/>
</dbReference>
<dbReference type="GO" id="GO:1990414">
    <property type="term" value="P:replication-born double-strand break repair via sister chromatid exchange"/>
    <property type="evidence" value="ECO:0007669"/>
    <property type="project" value="TreeGrafter"/>
</dbReference>
<evidence type="ECO:0000313" key="2">
    <source>
        <dbReference type="Proteomes" id="UP001292079"/>
    </source>
</evidence>
<dbReference type="GO" id="GO:0061775">
    <property type="term" value="F:cohesin loader activity"/>
    <property type="evidence" value="ECO:0007669"/>
    <property type="project" value="InterPro"/>
</dbReference>
<dbReference type="GO" id="GO:0071169">
    <property type="term" value="P:establishment of protein localization to chromatin"/>
    <property type="evidence" value="ECO:0007669"/>
    <property type="project" value="TreeGrafter"/>
</dbReference>
<reference evidence="1" key="1">
    <citation type="submission" date="2022-04" db="EMBL/GenBank/DDBJ databases">
        <authorList>
            <person name="Xu L."/>
            <person name="Lv Z."/>
        </authorList>
    </citation>
    <scope>NUCLEOTIDE SEQUENCE</scope>
    <source>
        <strain evidence="1">LV_2022a</strain>
    </source>
</reference>
<reference evidence="1" key="2">
    <citation type="journal article" date="2023" name="Infect Dis Poverty">
        <title>Chromosome-scale genome of the human blood fluke Schistosoma mekongi and its implications for public health.</title>
        <authorList>
            <person name="Zhou M."/>
            <person name="Xu L."/>
            <person name="Xu D."/>
            <person name="Chen W."/>
            <person name="Khan J."/>
            <person name="Hu Y."/>
            <person name="Huang H."/>
            <person name="Wei H."/>
            <person name="Zhang Y."/>
            <person name="Chusongsang P."/>
            <person name="Tanasarnprasert K."/>
            <person name="Hu X."/>
            <person name="Limpanont Y."/>
            <person name="Lv Z."/>
        </authorList>
    </citation>
    <scope>NUCLEOTIDE SEQUENCE</scope>
    <source>
        <strain evidence="1">LV_2022a</strain>
    </source>
</reference>
<dbReference type="InterPro" id="IPR033031">
    <property type="entry name" value="Scc2/Nipped-B"/>
</dbReference>
<dbReference type="GO" id="GO:0140588">
    <property type="term" value="P:chromatin looping"/>
    <property type="evidence" value="ECO:0007669"/>
    <property type="project" value="InterPro"/>
</dbReference>
<dbReference type="Proteomes" id="UP001292079">
    <property type="component" value="Unassembled WGS sequence"/>
</dbReference>
<sequence length="239" mass="27164">MVSNNLPSQRNNPRESIVGGEKGSVQRFLYKLSTFLDVNQLQKPNHEDLNSYVDKDSLSTEVIISAEDLAEFCHDAAKLNSLGVANRIPTDRLLNFLTLLLLNIRDGANVIAILRPEEEADAHENKLWKEVAMERVMRSVHSSLTALLLMTSKEMPREVYVEDVIERIVHSVRFQLFNCIYPEFDPAYRVKNAAKVVKGELDAHEIVYRHVTFLELDVLTPTKESSSENAIYPKLLSVN</sequence>
<gene>
    <name evidence="1" type="ORF">MN116_008979</name>
</gene>
<dbReference type="GO" id="GO:0034087">
    <property type="term" value="P:establishment of mitotic sister chromatid cohesion"/>
    <property type="evidence" value="ECO:0007669"/>
    <property type="project" value="TreeGrafter"/>
</dbReference>
<organism evidence="1 2">
    <name type="scientific">Schistosoma mekongi</name>
    <name type="common">Parasitic worm</name>
    <dbReference type="NCBI Taxonomy" id="38744"/>
    <lineage>
        <taxon>Eukaryota</taxon>
        <taxon>Metazoa</taxon>
        <taxon>Spiralia</taxon>
        <taxon>Lophotrochozoa</taxon>
        <taxon>Platyhelminthes</taxon>
        <taxon>Trematoda</taxon>
        <taxon>Digenea</taxon>
        <taxon>Strigeidida</taxon>
        <taxon>Schistosomatoidea</taxon>
        <taxon>Schistosomatidae</taxon>
        <taxon>Schistosoma</taxon>
    </lineage>
</organism>
<proteinExistence type="predicted"/>
<dbReference type="PANTHER" id="PTHR21704:SF18">
    <property type="entry name" value="NIPPED-B-LIKE PROTEIN"/>
    <property type="match status" value="1"/>
</dbReference>
<evidence type="ECO:0000313" key="1">
    <source>
        <dbReference type="EMBL" id="KAK4467491.1"/>
    </source>
</evidence>
<name>A0AAE1Z4N6_SCHME</name>
<dbReference type="GO" id="GO:0003682">
    <property type="term" value="F:chromatin binding"/>
    <property type="evidence" value="ECO:0007669"/>
    <property type="project" value="TreeGrafter"/>
</dbReference>
<keyword evidence="2" id="KW-1185">Reference proteome</keyword>
<accession>A0AAE1Z4N6</accession>
<comment type="caution">
    <text evidence="1">The sequence shown here is derived from an EMBL/GenBank/DDBJ whole genome shotgun (WGS) entry which is preliminary data.</text>
</comment>